<dbReference type="OrthoDB" id="9948757at2759"/>
<comment type="caution">
    <text evidence="2">The sequence shown here is derived from an EMBL/GenBank/DDBJ whole genome shotgun (WGS) entry which is preliminary data.</text>
</comment>
<organism evidence="2 3">
    <name type="scientific">Albula glossodonta</name>
    <name type="common">roundjaw bonefish</name>
    <dbReference type="NCBI Taxonomy" id="121402"/>
    <lineage>
        <taxon>Eukaryota</taxon>
        <taxon>Metazoa</taxon>
        <taxon>Chordata</taxon>
        <taxon>Craniata</taxon>
        <taxon>Vertebrata</taxon>
        <taxon>Euteleostomi</taxon>
        <taxon>Actinopterygii</taxon>
        <taxon>Neopterygii</taxon>
        <taxon>Teleostei</taxon>
        <taxon>Albuliformes</taxon>
        <taxon>Albulidae</taxon>
        <taxon>Albula</taxon>
    </lineage>
</organism>
<feature type="region of interest" description="Disordered" evidence="1">
    <location>
        <begin position="112"/>
        <end position="239"/>
    </location>
</feature>
<keyword evidence="3" id="KW-1185">Reference proteome</keyword>
<name>A0A8T2NNL3_9TELE</name>
<accession>A0A8T2NNL3</accession>
<dbReference type="EMBL" id="JAFBMS010000032">
    <property type="protein sequence ID" value="KAG9341839.1"/>
    <property type="molecule type" value="Genomic_DNA"/>
</dbReference>
<feature type="compositionally biased region" description="Polar residues" evidence="1">
    <location>
        <begin position="141"/>
        <end position="150"/>
    </location>
</feature>
<feature type="compositionally biased region" description="Polar residues" evidence="1">
    <location>
        <begin position="227"/>
        <end position="239"/>
    </location>
</feature>
<evidence type="ECO:0000313" key="2">
    <source>
        <dbReference type="EMBL" id="KAG9341839.1"/>
    </source>
</evidence>
<reference evidence="2" key="1">
    <citation type="thesis" date="2021" institute="BYU ScholarsArchive" country="Provo, UT, USA">
        <title>Applications of and Algorithms for Genome Assembly and Genomic Analyses with an Emphasis on Marine Teleosts.</title>
        <authorList>
            <person name="Pickett B.D."/>
        </authorList>
    </citation>
    <scope>NUCLEOTIDE SEQUENCE</scope>
    <source>
        <strain evidence="2">HI-2016</strain>
    </source>
</reference>
<feature type="non-terminal residue" evidence="2">
    <location>
        <position position="239"/>
    </location>
</feature>
<evidence type="ECO:0000256" key="1">
    <source>
        <dbReference type="SAM" id="MobiDB-lite"/>
    </source>
</evidence>
<gene>
    <name evidence="2" type="ORF">JZ751_018563</name>
</gene>
<feature type="region of interest" description="Disordered" evidence="1">
    <location>
        <begin position="36"/>
        <end position="75"/>
    </location>
</feature>
<proteinExistence type="predicted"/>
<protein>
    <submittedName>
        <fullName evidence="2">Uncharacterized protein</fullName>
    </submittedName>
</protein>
<dbReference type="Proteomes" id="UP000824540">
    <property type="component" value="Unassembled WGS sequence"/>
</dbReference>
<sequence>MLSLPAGALTPLTALQRPLPRTIGLLGSYRASLYPPPQILQPSKRCHSEPRPPQRLANSAPSEDPCDSRGQPRFLPQSNAVIATCRATDVNSERDPAELHLPFSSHLKTDVEGFTKKCPTPGVRQEPATPHSVSAERPAPANNTPGTPQTPRLFRRVLFPAPPQEGATWGRARRKGKPDARADPKTLPPPTRGLPCFSSGPQPPPSPALHRARLGLAQRQSNREASGETEQSPSNIKAS</sequence>
<dbReference type="AlphaFoldDB" id="A0A8T2NNL3"/>
<evidence type="ECO:0000313" key="3">
    <source>
        <dbReference type="Proteomes" id="UP000824540"/>
    </source>
</evidence>